<name>A0ABU0Z4C7_9MICO</name>
<dbReference type="Proteomes" id="UP001235133">
    <property type="component" value="Unassembled WGS sequence"/>
</dbReference>
<dbReference type="Pfam" id="PF09587">
    <property type="entry name" value="PGA_cap"/>
    <property type="match status" value="1"/>
</dbReference>
<dbReference type="PANTHER" id="PTHR33393">
    <property type="entry name" value="POLYGLUTAMINE SYNTHESIS ACCESSORY PROTEIN RV0574C-RELATED"/>
    <property type="match status" value="1"/>
</dbReference>
<evidence type="ECO:0000256" key="1">
    <source>
        <dbReference type="ARBA" id="ARBA00005662"/>
    </source>
</evidence>
<dbReference type="RefSeq" id="WP_308869065.1">
    <property type="nucleotide sequence ID" value="NZ_JAVFWO010000004.1"/>
</dbReference>
<keyword evidence="3" id="KW-0378">Hydrolase</keyword>
<sequence length="374" mass="40099">MITIHAVGDLVLEREDARDLLAPAAETLRAADLVIGHLEIPHLHDGVVQTTDVPALPGPPSALDAVAEAGFGILTLAGNHVYDFGAEGMRETVRHCEARGMRTVGTGESLDEAFEPVIDERDGVRIAVLSVNCVGPRESRATSLKPGAAYVDVVTHYEARNANPGGPPRIDTFAEPASLRRFATAVTDAATRADVVIVALHKGLVHVPVEIAAYERQIAHAAVDAGATVVLGHHAHICRGVEVYRGRPIFHGLGNFATVTTALSDGPGAVPERSGWARERRRLFGFDPDPSMPDYPFHPESRHTAIVELTITEGGIDAALIPCWIDDAARPVPVARGERGDEVAAYLRRITSEAGFATELVWHGDRLVVRTKED</sequence>
<dbReference type="GO" id="GO:0016787">
    <property type="term" value="F:hydrolase activity"/>
    <property type="evidence" value="ECO:0007669"/>
    <property type="project" value="UniProtKB-KW"/>
</dbReference>
<reference evidence="3 4" key="1">
    <citation type="submission" date="2023-08" db="EMBL/GenBank/DDBJ databases">
        <title>Microbacterium psychrotolerans sp. nov., a psychrotolerant bacterium isolated from soil in Heilongjiang Province, China.</title>
        <authorList>
            <person name="An P."/>
            <person name="Zhao D."/>
            <person name="Xiang H."/>
        </authorList>
    </citation>
    <scope>NUCLEOTIDE SEQUENCE [LARGE SCALE GENOMIC DNA]</scope>
    <source>
        <strain evidence="3 4">QXD-8</strain>
    </source>
</reference>
<evidence type="ECO:0000259" key="2">
    <source>
        <dbReference type="SMART" id="SM00854"/>
    </source>
</evidence>
<dbReference type="InterPro" id="IPR019079">
    <property type="entry name" value="Capsule_synth_CapA"/>
</dbReference>
<proteinExistence type="inferred from homology"/>
<evidence type="ECO:0000313" key="3">
    <source>
        <dbReference type="EMBL" id="MDQ7879440.1"/>
    </source>
</evidence>
<accession>A0ABU0Z4C7</accession>
<dbReference type="InterPro" id="IPR052169">
    <property type="entry name" value="CW_Biosynth-Accessory"/>
</dbReference>
<dbReference type="SUPFAM" id="SSF56300">
    <property type="entry name" value="Metallo-dependent phosphatases"/>
    <property type="match status" value="1"/>
</dbReference>
<dbReference type="EMBL" id="JAVFWO010000004">
    <property type="protein sequence ID" value="MDQ7879440.1"/>
    <property type="molecule type" value="Genomic_DNA"/>
</dbReference>
<gene>
    <name evidence="3" type="ORF">Q9R08_15720</name>
</gene>
<dbReference type="PANTHER" id="PTHR33393:SF11">
    <property type="entry name" value="POLYGLUTAMINE SYNTHESIS ACCESSORY PROTEIN RV0574C-RELATED"/>
    <property type="match status" value="1"/>
</dbReference>
<dbReference type="CDD" id="cd07381">
    <property type="entry name" value="MPP_CapA"/>
    <property type="match status" value="1"/>
</dbReference>
<organism evidence="3 4">
    <name type="scientific">Microbacterium psychrotolerans</name>
    <dbReference type="NCBI Taxonomy" id="3068321"/>
    <lineage>
        <taxon>Bacteria</taxon>
        <taxon>Bacillati</taxon>
        <taxon>Actinomycetota</taxon>
        <taxon>Actinomycetes</taxon>
        <taxon>Micrococcales</taxon>
        <taxon>Microbacteriaceae</taxon>
        <taxon>Microbacterium</taxon>
    </lineage>
</organism>
<evidence type="ECO:0000313" key="4">
    <source>
        <dbReference type="Proteomes" id="UP001235133"/>
    </source>
</evidence>
<protein>
    <submittedName>
        <fullName evidence="3">CapA family protein</fullName>
        <ecNumber evidence="3">3.1.-.-</ecNumber>
    </submittedName>
</protein>
<comment type="caution">
    <text evidence="3">The sequence shown here is derived from an EMBL/GenBank/DDBJ whole genome shotgun (WGS) entry which is preliminary data.</text>
</comment>
<keyword evidence="4" id="KW-1185">Reference proteome</keyword>
<dbReference type="SMART" id="SM00854">
    <property type="entry name" value="PGA_cap"/>
    <property type="match status" value="1"/>
</dbReference>
<comment type="similarity">
    <text evidence="1">Belongs to the CapA family.</text>
</comment>
<dbReference type="EC" id="3.1.-.-" evidence="3"/>
<feature type="domain" description="Capsule synthesis protein CapA" evidence="2">
    <location>
        <begin position="3"/>
        <end position="260"/>
    </location>
</feature>
<dbReference type="InterPro" id="IPR029052">
    <property type="entry name" value="Metallo-depent_PP-like"/>
</dbReference>
<dbReference type="Gene3D" id="3.60.21.10">
    <property type="match status" value="1"/>
</dbReference>